<dbReference type="InterPro" id="IPR006447">
    <property type="entry name" value="Myb_dom_plants"/>
</dbReference>
<evidence type="ECO:0000313" key="5">
    <source>
        <dbReference type="EMBL" id="CAL6047615.1"/>
    </source>
</evidence>
<dbReference type="InterPro" id="IPR009057">
    <property type="entry name" value="Homeodomain-like_sf"/>
</dbReference>
<reference evidence="4" key="1">
    <citation type="submission" date="2023-06" db="EMBL/GenBank/DDBJ databases">
        <authorList>
            <person name="Kurt Z."/>
        </authorList>
    </citation>
    <scope>NUCLEOTIDE SEQUENCE</scope>
</reference>
<evidence type="ECO:0000256" key="3">
    <source>
        <dbReference type="ARBA" id="ARBA00023242"/>
    </source>
</evidence>
<keyword evidence="2" id="KW-0804">Transcription</keyword>
<evidence type="ECO:0000256" key="1">
    <source>
        <dbReference type="ARBA" id="ARBA00023015"/>
    </source>
</evidence>
<sequence length="222" mass="25800">MTDDLPIQRLQSFATDEDTSIFIAQEWPVVPTPNQTRRTEQKHQDRLPSVVQFYIDQDPSQMDSKPTDGNESFAVTQMDVNTYMQHQQKQTLELIKKVQQQQQFKIQQNMKKVVRQGEFRWSPELHDEFVLICMAVGVRKVTPKQLQQILNIDASRESIGSHLQKFRMKLAKQHGLGSSQNLENHHFPVDVKSEKLAQIEKMWQNALFGGMTLQEVSLLLKK</sequence>
<evidence type="ECO:0000256" key="2">
    <source>
        <dbReference type="ARBA" id="ARBA00023163"/>
    </source>
</evidence>
<protein>
    <recommendedName>
        <fullName evidence="7">HTH myb-type domain-containing protein</fullName>
    </recommendedName>
</protein>
<dbReference type="GO" id="GO:0003677">
    <property type="term" value="F:DNA binding"/>
    <property type="evidence" value="ECO:0007669"/>
    <property type="project" value="InterPro"/>
</dbReference>
<gene>
    <name evidence="4" type="ORF">HINF_LOCUS36593</name>
    <name evidence="5" type="ORF">HINF_LOCUS42292</name>
</gene>
<dbReference type="EMBL" id="CATOUU010000792">
    <property type="protein sequence ID" value="CAI9948948.1"/>
    <property type="molecule type" value="Genomic_DNA"/>
</dbReference>
<organism evidence="4">
    <name type="scientific">Hexamita inflata</name>
    <dbReference type="NCBI Taxonomy" id="28002"/>
    <lineage>
        <taxon>Eukaryota</taxon>
        <taxon>Metamonada</taxon>
        <taxon>Diplomonadida</taxon>
        <taxon>Hexamitidae</taxon>
        <taxon>Hexamitinae</taxon>
        <taxon>Hexamita</taxon>
    </lineage>
</organism>
<name>A0AA86Q3F1_9EUKA</name>
<dbReference type="EMBL" id="CAXDID020000172">
    <property type="protein sequence ID" value="CAL6047615.1"/>
    <property type="molecule type" value="Genomic_DNA"/>
</dbReference>
<comment type="caution">
    <text evidence="4">The sequence shown here is derived from an EMBL/GenBank/DDBJ whole genome shotgun (WGS) entry which is preliminary data.</text>
</comment>
<accession>A0AA86Q3F1</accession>
<dbReference type="AlphaFoldDB" id="A0AA86Q3F1"/>
<dbReference type="SUPFAM" id="SSF46689">
    <property type="entry name" value="Homeodomain-like"/>
    <property type="match status" value="1"/>
</dbReference>
<dbReference type="Proteomes" id="UP001642409">
    <property type="component" value="Unassembled WGS sequence"/>
</dbReference>
<evidence type="ECO:0000313" key="4">
    <source>
        <dbReference type="EMBL" id="CAI9948948.1"/>
    </source>
</evidence>
<evidence type="ECO:0008006" key="7">
    <source>
        <dbReference type="Google" id="ProtNLM"/>
    </source>
</evidence>
<dbReference type="Gene3D" id="1.10.10.60">
    <property type="entry name" value="Homeodomain-like"/>
    <property type="match status" value="1"/>
</dbReference>
<keyword evidence="6" id="KW-1185">Reference proteome</keyword>
<proteinExistence type="predicted"/>
<dbReference type="NCBIfam" id="TIGR01557">
    <property type="entry name" value="myb_SHAQKYF"/>
    <property type="match status" value="1"/>
</dbReference>
<keyword evidence="1" id="KW-0805">Transcription regulation</keyword>
<keyword evidence="3" id="KW-0539">Nucleus</keyword>
<reference evidence="5 6" key="2">
    <citation type="submission" date="2024-07" db="EMBL/GenBank/DDBJ databases">
        <authorList>
            <person name="Akdeniz Z."/>
        </authorList>
    </citation>
    <scope>NUCLEOTIDE SEQUENCE [LARGE SCALE GENOMIC DNA]</scope>
</reference>
<evidence type="ECO:0000313" key="6">
    <source>
        <dbReference type="Proteomes" id="UP001642409"/>
    </source>
</evidence>